<dbReference type="CDD" id="cd03036">
    <property type="entry name" value="ArsC_like"/>
    <property type="match status" value="1"/>
</dbReference>
<comment type="similarity">
    <text evidence="1">Belongs to the ArsC family.</text>
</comment>
<accession>A0AB39HNI4</accession>
<dbReference type="PANTHER" id="PTHR30041">
    <property type="entry name" value="ARSENATE REDUCTASE"/>
    <property type="match status" value="1"/>
</dbReference>
<reference evidence="2" key="1">
    <citation type="submission" date="2024-07" db="EMBL/GenBank/DDBJ databases">
        <title>Halotolerant mesophilic bacterium Ornithinibacillus sp. 4-3, sp. nov., isolated from soil.</title>
        <authorList>
            <person name="Sidarenka A.V."/>
            <person name="Guliayeva D.E."/>
            <person name="Leanovich S.I."/>
            <person name="Hileuskaya K.S."/>
            <person name="Akhremchuk A.E."/>
            <person name="Sikolenko M.A."/>
            <person name="Valentovich L.N."/>
        </authorList>
    </citation>
    <scope>NUCLEOTIDE SEQUENCE</scope>
    <source>
        <strain evidence="2">4-3</strain>
    </source>
</reference>
<evidence type="ECO:0000313" key="2">
    <source>
        <dbReference type="EMBL" id="XDK31811.1"/>
    </source>
</evidence>
<protein>
    <submittedName>
        <fullName evidence="2">Arsenate reductase family protein</fullName>
    </submittedName>
</protein>
<dbReference type="Pfam" id="PF03960">
    <property type="entry name" value="ArsC"/>
    <property type="match status" value="1"/>
</dbReference>
<dbReference type="RefSeq" id="WP_368652535.1">
    <property type="nucleotide sequence ID" value="NZ_CP162599.1"/>
</dbReference>
<dbReference type="InterPro" id="IPR006660">
    <property type="entry name" value="Arsenate_reductase-like"/>
</dbReference>
<evidence type="ECO:0000256" key="1">
    <source>
        <dbReference type="PROSITE-ProRule" id="PRU01282"/>
    </source>
</evidence>
<dbReference type="InterPro" id="IPR006504">
    <property type="entry name" value="Tscrpt_reg_Spx/MgsR"/>
</dbReference>
<dbReference type="PROSITE" id="PS51353">
    <property type="entry name" value="ARSC"/>
    <property type="match status" value="1"/>
</dbReference>
<dbReference type="AlphaFoldDB" id="A0AB39HNI4"/>
<sequence>MALTFYWYPNCGTCKKAKKWLEENNKDFEIKHIVEETPSKEMFLDYFEKADVPERKFFNTSGKVYREQGMKDKLKDASVEEMATYLASNGMLVKRPITTDGEKVTVGFNEAMFEENWL</sequence>
<dbReference type="Gene3D" id="3.40.30.10">
    <property type="entry name" value="Glutaredoxin"/>
    <property type="match status" value="1"/>
</dbReference>
<dbReference type="EMBL" id="CP162599">
    <property type="protein sequence ID" value="XDK31811.1"/>
    <property type="molecule type" value="Genomic_DNA"/>
</dbReference>
<dbReference type="InterPro" id="IPR036249">
    <property type="entry name" value="Thioredoxin-like_sf"/>
</dbReference>
<dbReference type="NCBIfam" id="TIGR01617">
    <property type="entry name" value="arsC_related"/>
    <property type="match status" value="1"/>
</dbReference>
<gene>
    <name evidence="2" type="ORF">AB4Y30_12340</name>
</gene>
<proteinExistence type="inferred from homology"/>
<dbReference type="SUPFAM" id="SSF52833">
    <property type="entry name" value="Thioredoxin-like"/>
    <property type="match status" value="1"/>
</dbReference>
<organism evidence="2">
    <name type="scientific">Ornithinibacillus sp. 4-3</name>
    <dbReference type="NCBI Taxonomy" id="3231488"/>
    <lineage>
        <taxon>Bacteria</taxon>
        <taxon>Bacillati</taxon>
        <taxon>Bacillota</taxon>
        <taxon>Bacilli</taxon>
        <taxon>Bacillales</taxon>
        <taxon>Bacillaceae</taxon>
        <taxon>Ornithinibacillus</taxon>
    </lineage>
</organism>
<name>A0AB39HNI4_9BACI</name>
<dbReference type="PANTHER" id="PTHR30041:SF8">
    <property type="entry name" value="PROTEIN YFFB"/>
    <property type="match status" value="1"/>
</dbReference>